<sequence>MKLCKKKSSRHKKNCGTKHYEKIELDAYLQDNIQGINFNNFIGRTVTIYVNCGGPAGSGFTGVLMGLNSTYVSLLVLPSTPPSCSLSSECSAARENTLICSSCPFNDNAALGAVAEIAVSCIVAFCHNN</sequence>
<organism evidence="1 2">
    <name type="scientific">Ruminiclostridium sufflavum DSM 19573</name>
    <dbReference type="NCBI Taxonomy" id="1121337"/>
    <lineage>
        <taxon>Bacteria</taxon>
        <taxon>Bacillati</taxon>
        <taxon>Bacillota</taxon>
        <taxon>Clostridia</taxon>
        <taxon>Eubacteriales</taxon>
        <taxon>Oscillospiraceae</taxon>
        <taxon>Ruminiclostridium</taxon>
    </lineage>
</organism>
<proteinExistence type="predicted"/>
<dbReference type="Proteomes" id="UP000248132">
    <property type="component" value="Unassembled WGS sequence"/>
</dbReference>
<keyword evidence="2" id="KW-1185">Reference proteome</keyword>
<gene>
    <name evidence="1" type="ORF">LY28_03020</name>
</gene>
<protein>
    <submittedName>
        <fullName evidence="1">Uncharacterized protein</fullName>
    </submittedName>
</protein>
<accession>A0A318XJG3</accession>
<reference evidence="1 2" key="1">
    <citation type="submission" date="2018-06" db="EMBL/GenBank/DDBJ databases">
        <title>Genomic Encyclopedia of Type Strains, Phase I: the one thousand microbial genomes (KMG-I) project.</title>
        <authorList>
            <person name="Kyrpides N."/>
        </authorList>
    </citation>
    <scope>NUCLEOTIDE SEQUENCE [LARGE SCALE GENOMIC DNA]</scope>
    <source>
        <strain evidence="1 2">DSM 19573</strain>
    </source>
</reference>
<comment type="caution">
    <text evidence="1">The sequence shown here is derived from an EMBL/GenBank/DDBJ whole genome shotgun (WGS) entry which is preliminary data.</text>
</comment>
<dbReference type="EMBL" id="QKMR01000021">
    <property type="protein sequence ID" value="PYG85868.1"/>
    <property type="molecule type" value="Genomic_DNA"/>
</dbReference>
<evidence type="ECO:0000313" key="2">
    <source>
        <dbReference type="Proteomes" id="UP000248132"/>
    </source>
</evidence>
<dbReference type="RefSeq" id="WP_110462999.1">
    <property type="nucleotide sequence ID" value="NZ_QKMR01000021.1"/>
</dbReference>
<name>A0A318XJG3_9FIRM</name>
<dbReference type="AlphaFoldDB" id="A0A318XJG3"/>
<evidence type="ECO:0000313" key="1">
    <source>
        <dbReference type="EMBL" id="PYG85868.1"/>
    </source>
</evidence>